<gene>
    <name evidence="3" type="ORF">TPC1_31741</name>
</gene>
<sequence length="319" mass="37866">LEKKSQCIAEAEKERQQTDKNQRQINEENQYFERKFENERRKMFLQSTDLSKKMNQKGEDQQQIPTLNGLYFYQRYQPQIVETKPDQPNLDFGSKLFSPKKFQTQKELDQEAERSKLQLRIRTSVLETQKTHLTNKLDQLKQLKSKQVMLLNDLTLQTQRMYKLEMAKKHLQRTLILGKTKALVANLQLTRQKSSKAQQIAQNLAEKEQLCHKMKLNRQFLMAENGQINKNKSQCMVIHYLKCVTESEQFHFAQQFHDFQMDYGFKYLNGFFEDLIITFTLSPNEAIFANIALEQKQKLKLQEKNIEVLNEALNKQKSM</sequence>
<keyword evidence="1" id="KW-0175">Coiled coil</keyword>
<evidence type="ECO:0000256" key="1">
    <source>
        <dbReference type="SAM" id="Coils"/>
    </source>
</evidence>
<organism evidence="3">
    <name type="scientific">Trepomonas sp. PC1</name>
    <dbReference type="NCBI Taxonomy" id="1076344"/>
    <lineage>
        <taxon>Eukaryota</taxon>
        <taxon>Metamonada</taxon>
        <taxon>Diplomonadida</taxon>
        <taxon>Hexamitidae</taxon>
        <taxon>Hexamitinae</taxon>
        <taxon>Trepomonas</taxon>
    </lineage>
</organism>
<reference evidence="3" key="1">
    <citation type="submission" date="2015-07" db="EMBL/GenBank/DDBJ databases">
        <title>Adaptation to a free-living lifestyle via gene acquisitions in the diplomonad Trepomonas sp. PC1.</title>
        <authorList>
            <person name="Xu F."/>
            <person name="Jerlstrom-Hultqvist J."/>
            <person name="Kolisko M."/>
            <person name="Simpson A.G.B."/>
            <person name="Roger A.J."/>
            <person name="Svard S.G."/>
            <person name="Andersson J.O."/>
        </authorList>
    </citation>
    <scope>NUCLEOTIDE SEQUENCE</scope>
    <source>
        <strain evidence="3">PC1</strain>
    </source>
</reference>
<feature type="region of interest" description="Disordered" evidence="2">
    <location>
        <begin position="1"/>
        <end position="33"/>
    </location>
</feature>
<feature type="non-terminal residue" evidence="3">
    <location>
        <position position="1"/>
    </location>
</feature>
<proteinExistence type="predicted"/>
<feature type="non-terminal residue" evidence="3">
    <location>
        <position position="319"/>
    </location>
</feature>
<name>A0A146JZ32_9EUKA</name>
<evidence type="ECO:0000313" key="3">
    <source>
        <dbReference type="EMBL" id="JAP88764.1"/>
    </source>
</evidence>
<feature type="coiled-coil region" evidence="1">
    <location>
        <begin position="292"/>
        <end position="319"/>
    </location>
</feature>
<evidence type="ECO:0000256" key="2">
    <source>
        <dbReference type="SAM" id="MobiDB-lite"/>
    </source>
</evidence>
<dbReference type="EMBL" id="GDID01007842">
    <property type="protein sequence ID" value="JAP88764.1"/>
    <property type="molecule type" value="Transcribed_RNA"/>
</dbReference>
<accession>A0A146JZ32</accession>
<protein>
    <submittedName>
        <fullName evidence="3">Uncharacterized protein</fullName>
    </submittedName>
</protein>
<dbReference type="AlphaFoldDB" id="A0A146JZ32"/>